<dbReference type="AlphaFoldDB" id="A0AAV9F556"/>
<feature type="region of interest" description="Disordered" evidence="1">
    <location>
        <begin position="38"/>
        <end position="64"/>
    </location>
</feature>
<evidence type="ECO:0000256" key="1">
    <source>
        <dbReference type="SAM" id="MobiDB-lite"/>
    </source>
</evidence>
<gene>
    <name evidence="2" type="ORF">QJS10_CPB04g02006</name>
</gene>
<dbReference type="PANTHER" id="PTHR35485:SF4">
    <property type="entry name" value="EXPRESSED PROTEIN"/>
    <property type="match status" value="1"/>
</dbReference>
<protein>
    <submittedName>
        <fullName evidence="2">Uncharacterized protein</fullName>
    </submittedName>
</protein>
<reference evidence="2" key="2">
    <citation type="submission" date="2023-06" db="EMBL/GenBank/DDBJ databases">
        <authorList>
            <person name="Ma L."/>
            <person name="Liu K.-W."/>
            <person name="Li Z."/>
            <person name="Hsiao Y.-Y."/>
            <person name="Qi Y."/>
            <person name="Fu T."/>
            <person name="Tang G."/>
            <person name="Zhang D."/>
            <person name="Sun W.-H."/>
            <person name="Liu D.-K."/>
            <person name="Li Y."/>
            <person name="Chen G.-Z."/>
            <person name="Liu X.-D."/>
            <person name="Liao X.-Y."/>
            <person name="Jiang Y.-T."/>
            <person name="Yu X."/>
            <person name="Hao Y."/>
            <person name="Huang J."/>
            <person name="Zhao X.-W."/>
            <person name="Ke S."/>
            <person name="Chen Y.-Y."/>
            <person name="Wu W.-L."/>
            <person name="Hsu J.-L."/>
            <person name="Lin Y.-F."/>
            <person name="Huang M.-D."/>
            <person name="Li C.-Y."/>
            <person name="Huang L."/>
            <person name="Wang Z.-W."/>
            <person name="Zhao X."/>
            <person name="Zhong W.-Y."/>
            <person name="Peng D.-H."/>
            <person name="Ahmad S."/>
            <person name="Lan S."/>
            <person name="Zhang J.-S."/>
            <person name="Tsai W.-C."/>
            <person name="Van De Peer Y."/>
            <person name="Liu Z.-J."/>
        </authorList>
    </citation>
    <scope>NUCLEOTIDE SEQUENCE</scope>
    <source>
        <strain evidence="2">CP</strain>
        <tissue evidence="2">Leaves</tissue>
    </source>
</reference>
<accession>A0AAV9F556</accession>
<evidence type="ECO:0000313" key="3">
    <source>
        <dbReference type="Proteomes" id="UP001180020"/>
    </source>
</evidence>
<comment type="caution">
    <text evidence="2">The sequence shown here is derived from an EMBL/GenBank/DDBJ whole genome shotgun (WGS) entry which is preliminary data.</text>
</comment>
<evidence type="ECO:0000313" key="2">
    <source>
        <dbReference type="EMBL" id="KAK1319702.1"/>
    </source>
</evidence>
<name>A0AAV9F556_ACOCL</name>
<sequence length="111" mass="12331">MTEVEGLIPCIYRAIKRKKSRRNYKCLSTGQAQAYHTSDNHGLKFFGTPPPEKTGGFNGGHDAAHQRHRSMEVFPGQFYNSPDKSLGPPRLSKEGVGFRSYRAAFACIGGR</sequence>
<proteinExistence type="predicted"/>
<organism evidence="2 3">
    <name type="scientific">Acorus calamus</name>
    <name type="common">Sweet flag</name>
    <dbReference type="NCBI Taxonomy" id="4465"/>
    <lineage>
        <taxon>Eukaryota</taxon>
        <taxon>Viridiplantae</taxon>
        <taxon>Streptophyta</taxon>
        <taxon>Embryophyta</taxon>
        <taxon>Tracheophyta</taxon>
        <taxon>Spermatophyta</taxon>
        <taxon>Magnoliopsida</taxon>
        <taxon>Liliopsida</taxon>
        <taxon>Acoraceae</taxon>
        <taxon>Acorus</taxon>
    </lineage>
</organism>
<dbReference type="Proteomes" id="UP001180020">
    <property type="component" value="Unassembled WGS sequence"/>
</dbReference>
<reference evidence="2" key="1">
    <citation type="journal article" date="2023" name="Nat. Commun.">
        <title>Diploid and tetraploid genomes of Acorus and the evolution of monocots.</title>
        <authorList>
            <person name="Ma L."/>
            <person name="Liu K.W."/>
            <person name="Li Z."/>
            <person name="Hsiao Y.Y."/>
            <person name="Qi Y."/>
            <person name="Fu T."/>
            <person name="Tang G.D."/>
            <person name="Zhang D."/>
            <person name="Sun W.H."/>
            <person name="Liu D.K."/>
            <person name="Li Y."/>
            <person name="Chen G.Z."/>
            <person name="Liu X.D."/>
            <person name="Liao X.Y."/>
            <person name="Jiang Y.T."/>
            <person name="Yu X."/>
            <person name="Hao Y."/>
            <person name="Huang J."/>
            <person name="Zhao X.W."/>
            <person name="Ke S."/>
            <person name="Chen Y.Y."/>
            <person name="Wu W.L."/>
            <person name="Hsu J.L."/>
            <person name="Lin Y.F."/>
            <person name="Huang M.D."/>
            <person name="Li C.Y."/>
            <person name="Huang L."/>
            <person name="Wang Z.W."/>
            <person name="Zhao X."/>
            <person name="Zhong W.Y."/>
            <person name="Peng D.H."/>
            <person name="Ahmad S."/>
            <person name="Lan S."/>
            <person name="Zhang J.S."/>
            <person name="Tsai W.C."/>
            <person name="Van de Peer Y."/>
            <person name="Liu Z.J."/>
        </authorList>
    </citation>
    <scope>NUCLEOTIDE SEQUENCE</scope>
    <source>
        <strain evidence="2">CP</strain>
    </source>
</reference>
<dbReference type="EMBL" id="JAUJYO010000004">
    <property type="protein sequence ID" value="KAK1319702.1"/>
    <property type="molecule type" value="Genomic_DNA"/>
</dbReference>
<keyword evidence="3" id="KW-1185">Reference proteome</keyword>
<dbReference type="PANTHER" id="PTHR35485">
    <property type="entry name" value="OS01G0888900 PROTEIN"/>
    <property type="match status" value="1"/>
</dbReference>